<keyword evidence="2" id="KW-1185">Reference proteome</keyword>
<gene>
    <name evidence="1" type="ORF">SAMN02745746_02105</name>
</gene>
<dbReference type="STRING" id="1123014.SAMN02745746_02105"/>
<evidence type="ECO:0000313" key="2">
    <source>
        <dbReference type="Proteomes" id="UP000192920"/>
    </source>
</evidence>
<dbReference type="AlphaFoldDB" id="A0A1Y6BYL5"/>
<name>A0A1Y6BYL5_9NEIS</name>
<evidence type="ECO:0000313" key="1">
    <source>
        <dbReference type="EMBL" id="SMF24666.1"/>
    </source>
</evidence>
<dbReference type="EMBL" id="FXAG01000010">
    <property type="protein sequence ID" value="SMF24666.1"/>
    <property type="molecule type" value="Genomic_DNA"/>
</dbReference>
<dbReference type="Proteomes" id="UP000192920">
    <property type="component" value="Unassembled WGS sequence"/>
</dbReference>
<protein>
    <submittedName>
        <fullName evidence="1">Uncharacterized protein</fullName>
    </submittedName>
</protein>
<proteinExistence type="predicted"/>
<accession>A0A1Y6BYL5</accession>
<reference evidence="2" key="1">
    <citation type="submission" date="2017-04" db="EMBL/GenBank/DDBJ databases">
        <authorList>
            <person name="Varghese N."/>
            <person name="Submissions S."/>
        </authorList>
    </citation>
    <scope>NUCLEOTIDE SEQUENCE [LARGE SCALE GENOMIC DNA]</scope>
    <source>
        <strain evidence="2">DSM 22618</strain>
    </source>
</reference>
<sequence length="41" mass="4545">MSIETPLGLNSCRAEMVLKIVPYLCHVLVLIGKNEVLCRMG</sequence>
<organism evidence="1 2">
    <name type="scientific">Pseudogulbenkiania subflava DSM 22618</name>
    <dbReference type="NCBI Taxonomy" id="1123014"/>
    <lineage>
        <taxon>Bacteria</taxon>
        <taxon>Pseudomonadati</taxon>
        <taxon>Pseudomonadota</taxon>
        <taxon>Betaproteobacteria</taxon>
        <taxon>Neisseriales</taxon>
        <taxon>Chromobacteriaceae</taxon>
        <taxon>Pseudogulbenkiania</taxon>
    </lineage>
</organism>